<name>X1B3T5_9ZZZZ</name>
<feature type="non-terminal residue" evidence="1">
    <location>
        <position position="54"/>
    </location>
</feature>
<gene>
    <name evidence="1" type="ORF">S01H4_23006</name>
</gene>
<proteinExistence type="predicted"/>
<comment type="caution">
    <text evidence="1">The sequence shown here is derived from an EMBL/GenBank/DDBJ whole genome shotgun (WGS) entry which is preliminary data.</text>
</comment>
<organism evidence="1">
    <name type="scientific">marine sediment metagenome</name>
    <dbReference type="NCBI Taxonomy" id="412755"/>
    <lineage>
        <taxon>unclassified sequences</taxon>
        <taxon>metagenomes</taxon>
        <taxon>ecological metagenomes</taxon>
    </lineage>
</organism>
<protein>
    <submittedName>
        <fullName evidence="1">Uncharacterized protein</fullName>
    </submittedName>
</protein>
<dbReference type="AlphaFoldDB" id="X1B3T5"/>
<dbReference type="EMBL" id="BART01010618">
    <property type="protein sequence ID" value="GAG89710.1"/>
    <property type="molecule type" value="Genomic_DNA"/>
</dbReference>
<sequence>MDQVFNPNLPSTLYDDEDLSAMCLEEGYTDNDIREDGAYTILQTAYLLPTFIRG</sequence>
<evidence type="ECO:0000313" key="1">
    <source>
        <dbReference type="EMBL" id="GAG89710.1"/>
    </source>
</evidence>
<accession>X1B3T5</accession>
<reference evidence="1" key="1">
    <citation type="journal article" date="2014" name="Front. Microbiol.">
        <title>High frequency of phylogenetically diverse reductive dehalogenase-homologous genes in deep subseafloor sedimentary metagenomes.</title>
        <authorList>
            <person name="Kawai M."/>
            <person name="Futagami T."/>
            <person name="Toyoda A."/>
            <person name="Takaki Y."/>
            <person name="Nishi S."/>
            <person name="Hori S."/>
            <person name="Arai W."/>
            <person name="Tsubouchi T."/>
            <person name="Morono Y."/>
            <person name="Uchiyama I."/>
            <person name="Ito T."/>
            <person name="Fujiyama A."/>
            <person name="Inagaki F."/>
            <person name="Takami H."/>
        </authorList>
    </citation>
    <scope>NUCLEOTIDE SEQUENCE</scope>
    <source>
        <strain evidence="1">Expedition CK06-06</strain>
    </source>
</reference>